<keyword evidence="1" id="KW-0732">Signal</keyword>
<comment type="caution">
    <text evidence="2">The sequence shown here is derived from an EMBL/GenBank/DDBJ whole genome shotgun (WGS) entry which is preliminary data.</text>
</comment>
<accession>A0A951PXI0</accession>
<dbReference type="EMBL" id="JAHHHN010000003">
    <property type="protein sequence ID" value="MBW4560736.1"/>
    <property type="molecule type" value="Genomic_DNA"/>
</dbReference>
<evidence type="ECO:0000313" key="3">
    <source>
        <dbReference type="Proteomes" id="UP000715781"/>
    </source>
</evidence>
<dbReference type="PROSITE" id="PS51257">
    <property type="entry name" value="PROKAR_LIPOPROTEIN"/>
    <property type="match status" value="1"/>
</dbReference>
<sequence>MKIIFQTLLSFVLTALISSCVSGNKPVNDASTQSIPQTAPITTNVAATSAKIQFKTEGGSELFALKQEADGAKLVDGNNQELARIKADKSGKIKIKNASEKVLGYVVNQQGHWKLKNPEQTQDLYILRRQNDSDYKLEDASKKEIYRIKVGKNGVDIITPDNSLVYQVKVKNGKTSLRKASDKTIFYTKSGLSNIAFACFGFDVLTREQQAALAYAVNLTEGK</sequence>
<name>A0A951PXI0_9NOST</name>
<evidence type="ECO:0008006" key="4">
    <source>
        <dbReference type="Google" id="ProtNLM"/>
    </source>
</evidence>
<dbReference type="AlphaFoldDB" id="A0A951PXI0"/>
<evidence type="ECO:0000256" key="1">
    <source>
        <dbReference type="SAM" id="SignalP"/>
    </source>
</evidence>
<feature type="signal peptide" evidence="1">
    <location>
        <begin position="1"/>
        <end position="24"/>
    </location>
</feature>
<reference evidence="2" key="1">
    <citation type="submission" date="2021-05" db="EMBL/GenBank/DDBJ databases">
        <authorList>
            <person name="Pietrasiak N."/>
            <person name="Ward R."/>
            <person name="Stajich J.E."/>
            <person name="Kurbessoian T."/>
        </authorList>
    </citation>
    <scope>NUCLEOTIDE SEQUENCE</scope>
    <source>
        <strain evidence="2">JT2-VF2</strain>
    </source>
</reference>
<evidence type="ECO:0000313" key="2">
    <source>
        <dbReference type="EMBL" id="MBW4560736.1"/>
    </source>
</evidence>
<protein>
    <recommendedName>
        <fullName evidence="4">Lipoprotein</fullName>
    </recommendedName>
</protein>
<proteinExistence type="predicted"/>
<feature type="chain" id="PRO_5037395056" description="Lipoprotein" evidence="1">
    <location>
        <begin position="25"/>
        <end position="223"/>
    </location>
</feature>
<organism evidence="2 3">
    <name type="scientific">Mojavia pulchra JT2-VF2</name>
    <dbReference type="NCBI Taxonomy" id="287848"/>
    <lineage>
        <taxon>Bacteria</taxon>
        <taxon>Bacillati</taxon>
        <taxon>Cyanobacteriota</taxon>
        <taxon>Cyanophyceae</taxon>
        <taxon>Nostocales</taxon>
        <taxon>Nostocaceae</taxon>
    </lineage>
</organism>
<reference evidence="2" key="2">
    <citation type="journal article" date="2022" name="Microbiol. Resour. Announc.">
        <title>Metagenome Sequencing to Explore Phylogenomics of Terrestrial Cyanobacteria.</title>
        <authorList>
            <person name="Ward R.D."/>
            <person name="Stajich J.E."/>
            <person name="Johansen J.R."/>
            <person name="Huntemann M."/>
            <person name="Clum A."/>
            <person name="Foster B."/>
            <person name="Foster B."/>
            <person name="Roux S."/>
            <person name="Palaniappan K."/>
            <person name="Varghese N."/>
            <person name="Mukherjee S."/>
            <person name="Reddy T.B.K."/>
            <person name="Daum C."/>
            <person name="Copeland A."/>
            <person name="Chen I.A."/>
            <person name="Ivanova N.N."/>
            <person name="Kyrpides N.C."/>
            <person name="Shapiro N."/>
            <person name="Eloe-Fadrosh E.A."/>
            <person name="Pietrasiak N."/>
        </authorList>
    </citation>
    <scope>NUCLEOTIDE SEQUENCE</scope>
    <source>
        <strain evidence="2">JT2-VF2</strain>
    </source>
</reference>
<gene>
    <name evidence="2" type="ORF">KME32_06165</name>
</gene>
<dbReference type="Proteomes" id="UP000715781">
    <property type="component" value="Unassembled WGS sequence"/>
</dbReference>